<dbReference type="EMBL" id="BONX01000048">
    <property type="protein sequence ID" value="GIG99883.1"/>
    <property type="molecule type" value="Genomic_DNA"/>
</dbReference>
<accession>A0ABQ4EYZ0</accession>
<protein>
    <submittedName>
        <fullName evidence="1">Uncharacterized protein</fullName>
    </submittedName>
</protein>
<sequence length="80" mass="8269">MILADATAGAVQRRADRRPDHLDLRQGVLISSTDALAASGQRVRCRPITGPFAELSIGLVPAVADRSGSGCRPGHPGQPG</sequence>
<name>A0ABQ4EYZ0_9ACTN</name>
<evidence type="ECO:0000313" key="2">
    <source>
        <dbReference type="Proteomes" id="UP000621500"/>
    </source>
</evidence>
<organism evidence="1 2">
    <name type="scientific">Plantactinospora mayteni</name>
    <dbReference type="NCBI Taxonomy" id="566021"/>
    <lineage>
        <taxon>Bacteria</taxon>
        <taxon>Bacillati</taxon>
        <taxon>Actinomycetota</taxon>
        <taxon>Actinomycetes</taxon>
        <taxon>Micromonosporales</taxon>
        <taxon>Micromonosporaceae</taxon>
        <taxon>Plantactinospora</taxon>
    </lineage>
</organism>
<proteinExistence type="predicted"/>
<evidence type="ECO:0000313" key="1">
    <source>
        <dbReference type="EMBL" id="GIG99883.1"/>
    </source>
</evidence>
<gene>
    <name evidence="1" type="ORF">Pma05_64560</name>
</gene>
<comment type="caution">
    <text evidence="1">The sequence shown here is derived from an EMBL/GenBank/DDBJ whole genome shotgun (WGS) entry which is preliminary data.</text>
</comment>
<dbReference type="Proteomes" id="UP000621500">
    <property type="component" value="Unassembled WGS sequence"/>
</dbReference>
<keyword evidence="2" id="KW-1185">Reference proteome</keyword>
<reference evidence="1 2" key="1">
    <citation type="submission" date="2021-01" db="EMBL/GenBank/DDBJ databases">
        <title>Whole genome shotgun sequence of Plantactinospora mayteni NBRC 109088.</title>
        <authorList>
            <person name="Komaki H."/>
            <person name="Tamura T."/>
        </authorList>
    </citation>
    <scope>NUCLEOTIDE SEQUENCE [LARGE SCALE GENOMIC DNA]</scope>
    <source>
        <strain evidence="1 2">NBRC 109088</strain>
    </source>
</reference>